<feature type="compositionally biased region" description="Basic residues" evidence="1">
    <location>
        <begin position="27"/>
        <end position="47"/>
    </location>
</feature>
<evidence type="ECO:0000313" key="2">
    <source>
        <dbReference type="EMBL" id="EDX74716.1"/>
    </source>
</evidence>
<dbReference type="AlphaFoldDB" id="B4VTK8"/>
<reference evidence="2 3" key="1">
    <citation type="submission" date="2008-07" db="EMBL/GenBank/DDBJ databases">
        <authorList>
            <person name="Tandeau de Marsac N."/>
            <person name="Ferriera S."/>
            <person name="Johnson J."/>
            <person name="Kravitz S."/>
            <person name="Beeson K."/>
            <person name="Sutton G."/>
            <person name="Rogers Y.-H."/>
            <person name="Friedman R."/>
            <person name="Frazier M."/>
            <person name="Venter J.C."/>
        </authorList>
    </citation>
    <scope>NUCLEOTIDE SEQUENCE [LARGE SCALE GENOMIC DNA]</scope>
    <source>
        <strain evidence="2 3">PCC 7420</strain>
    </source>
</reference>
<feature type="region of interest" description="Disordered" evidence="1">
    <location>
        <begin position="1"/>
        <end position="47"/>
    </location>
</feature>
<keyword evidence="3" id="KW-1185">Reference proteome</keyword>
<dbReference type="HOGENOM" id="CLU_3166747_0_0_3"/>
<accession>B4VTK8</accession>
<dbReference type="Proteomes" id="UP000003835">
    <property type="component" value="Unassembled WGS sequence"/>
</dbReference>
<sequence>MVGTPAKTPQTRGYSPGRFPGTSLPPRQRHPVLKKDKTRGKNSPRAS</sequence>
<evidence type="ECO:0000313" key="3">
    <source>
        <dbReference type="Proteomes" id="UP000003835"/>
    </source>
</evidence>
<organism evidence="2 3">
    <name type="scientific">Coleofasciculus chthonoplastes PCC 7420</name>
    <dbReference type="NCBI Taxonomy" id="118168"/>
    <lineage>
        <taxon>Bacteria</taxon>
        <taxon>Bacillati</taxon>
        <taxon>Cyanobacteriota</taxon>
        <taxon>Cyanophyceae</taxon>
        <taxon>Coleofasciculales</taxon>
        <taxon>Coleofasciculaceae</taxon>
        <taxon>Coleofasciculus</taxon>
    </lineage>
</organism>
<dbReference type="EMBL" id="DS989852">
    <property type="protein sequence ID" value="EDX74716.1"/>
    <property type="molecule type" value="Genomic_DNA"/>
</dbReference>
<name>B4VTK8_9CYAN</name>
<gene>
    <name evidence="2" type="ORF">MC7420_6194</name>
</gene>
<protein>
    <submittedName>
        <fullName evidence="2">Uncharacterized protein</fullName>
    </submittedName>
</protein>
<evidence type="ECO:0000256" key="1">
    <source>
        <dbReference type="SAM" id="MobiDB-lite"/>
    </source>
</evidence>
<proteinExistence type="predicted"/>